<gene>
    <name evidence="5" type="ORF">ACE1CI_12330</name>
</gene>
<sequence>MSKKVLLTSFTTWLPHQKSNSSDDLLREIAQSPEINSTLLLTFLRQLPVDIQQASDRVIAQIHSLQPDIIVCCGMAESRLNLTVESLACREQDVIKTWVDVERLIADLSGVEISHDAGKFVCEGLYYSILHHLKTQQLKTHCIFVHVPILTNSNFPQIQANLTQIIYRMMNLDPRLLEEVGDLSELTS</sequence>
<keyword evidence="3" id="KW-0378">Hydrolase</keyword>
<comment type="caution">
    <text evidence="5">The sequence shown here is derived from an EMBL/GenBank/DDBJ whole genome shotgun (WGS) entry which is preliminary data.</text>
</comment>
<dbReference type="InterPro" id="IPR036440">
    <property type="entry name" value="Peptidase_C15-like_sf"/>
</dbReference>
<protein>
    <submittedName>
        <fullName evidence="5">Peptidase C15</fullName>
    </submittedName>
</protein>
<dbReference type="InterPro" id="IPR016125">
    <property type="entry name" value="Peptidase_C15-like"/>
</dbReference>
<keyword evidence="4" id="KW-0788">Thiol protease</keyword>
<dbReference type="Proteomes" id="UP001576784">
    <property type="component" value="Unassembled WGS sequence"/>
</dbReference>
<dbReference type="Gene3D" id="3.40.630.20">
    <property type="entry name" value="Peptidase C15, pyroglutamyl peptidase I-like"/>
    <property type="match status" value="2"/>
</dbReference>
<dbReference type="PANTHER" id="PTHR23402">
    <property type="entry name" value="PROTEASE FAMILY C15 PYROGLUTAMYL-PEPTIDASE I-RELATED"/>
    <property type="match status" value="1"/>
</dbReference>
<keyword evidence="6" id="KW-1185">Reference proteome</keyword>
<organism evidence="5 6">
    <name type="scientific">Floridaenema flaviceps BLCC-F50</name>
    <dbReference type="NCBI Taxonomy" id="3153642"/>
    <lineage>
        <taxon>Bacteria</taxon>
        <taxon>Bacillati</taxon>
        <taxon>Cyanobacteriota</taxon>
        <taxon>Cyanophyceae</taxon>
        <taxon>Oscillatoriophycideae</taxon>
        <taxon>Aerosakkonematales</taxon>
        <taxon>Aerosakkonemataceae</taxon>
        <taxon>Floridanema</taxon>
        <taxon>Floridanema flaviceps</taxon>
    </lineage>
</organism>
<dbReference type="Pfam" id="PF01470">
    <property type="entry name" value="Peptidase_C15"/>
    <property type="match status" value="2"/>
</dbReference>
<proteinExistence type="inferred from homology"/>
<name>A0ABV4XQ71_9CYAN</name>
<comment type="similarity">
    <text evidence="1">Belongs to the peptidase C15 family.</text>
</comment>
<accession>A0ABV4XQ71</accession>
<keyword evidence="2" id="KW-0645">Protease</keyword>
<evidence type="ECO:0000256" key="4">
    <source>
        <dbReference type="ARBA" id="ARBA00022807"/>
    </source>
</evidence>
<evidence type="ECO:0000313" key="5">
    <source>
        <dbReference type="EMBL" id="MFB2893690.1"/>
    </source>
</evidence>
<dbReference type="EMBL" id="JBHFNR010000082">
    <property type="protein sequence ID" value="MFB2893690.1"/>
    <property type="molecule type" value="Genomic_DNA"/>
</dbReference>
<evidence type="ECO:0000313" key="6">
    <source>
        <dbReference type="Proteomes" id="UP001576784"/>
    </source>
</evidence>
<evidence type="ECO:0000256" key="3">
    <source>
        <dbReference type="ARBA" id="ARBA00022801"/>
    </source>
</evidence>
<evidence type="ECO:0000256" key="2">
    <source>
        <dbReference type="ARBA" id="ARBA00022670"/>
    </source>
</evidence>
<evidence type="ECO:0000256" key="1">
    <source>
        <dbReference type="ARBA" id="ARBA00006641"/>
    </source>
</evidence>
<dbReference type="SUPFAM" id="SSF53182">
    <property type="entry name" value="Pyrrolidone carboxyl peptidase (pyroglutamate aminopeptidase)"/>
    <property type="match status" value="1"/>
</dbReference>
<dbReference type="PANTHER" id="PTHR23402:SF1">
    <property type="entry name" value="PYROGLUTAMYL-PEPTIDASE I"/>
    <property type="match status" value="1"/>
</dbReference>
<dbReference type="RefSeq" id="WP_413263347.1">
    <property type="nucleotide sequence ID" value="NZ_JBHFNR010000082.1"/>
</dbReference>
<reference evidence="5 6" key="1">
    <citation type="submission" date="2024-09" db="EMBL/GenBank/DDBJ databases">
        <title>Floridaenema gen nov. (Aerosakkonemataceae, Aerosakkonematales ord. nov., Cyanobacteria) from benthic tropical and subtropical fresh waters, with the description of four new species.</title>
        <authorList>
            <person name="Moretto J.A."/>
            <person name="Berthold D.E."/>
            <person name="Lefler F.W."/>
            <person name="Huang I.-S."/>
            <person name="Laughinghouse H. IV."/>
        </authorList>
    </citation>
    <scope>NUCLEOTIDE SEQUENCE [LARGE SCALE GENOMIC DNA]</scope>
    <source>
        <strain evidence="5 6">BLCC-F50</strain>
    </source>
</reference>